<keyword evidence="1" id="KW-1133">Transmembrane helix</keyword>
<keyword evidence="1" id="KW-0472">Membrane</keyword>
<name>A0AAV4MDH6_CAEEX</name>
<sequence>MSWYLPFATVIKEPISEIKMKKWRHVLSGCANYLRFVKESFQVLNQLPQKIYTRTFITKTEEALEVQFTYNLFSLKVVVHSIFPIGAIPPILMVWWYHQAYPWVYLGEEFNIS</sequence>
<dbReference type="AlphaFoldDB" id="A0AAV4MDH6"/>
<feature type="transmembrane region" description="Helical" evidence="1">
    <location>
        <begin position="77"/>
        <end position="97"/>
    </location>
</feature>
<evidence type="ECO:0000313" key="3">
    <source>
        <dbReference type="Proteomes" id="UP001054945"/>
    </source>
</evidence>
<evidence type="ECO:0000313" key="2">
    <source>
        <dbReference type="EMBL" id="GIX69905.1"/>
    </source>
</evidence>
<dbReference type="Proteomes" id="UP001054945">
    <property type="component" value="Unassembled WGS sequence"/>
</dbReference>
<dbReference type="EMBL" id="BPLR01019629">
    <property type="protein sequence ID" value="GIX69905.1"/>
    <property type="molecule type" value="Genomic_DNA"/>
</dbReference>
<keyword evidence="3" id="KW-1185">Reference proteome</keyword>
<organism evidence="2 3">
    <name type="scientific">Caerostris extrusa</name>
    <name type="common">Bark spider</name>
    <name type="synonym">Caerostris bankana</name>
    <dbReference type="NCBI Taxonomy" id="172846"/>
    <lineage>
        <taxon>Eukaryota</taxon>
        <taxon>Metazoa</taxon>
        <taxon>Ecdysozoa</taxon>
        <taxon>Arthropoda</taxon>
        <taxon>Chelicerata</taxon>
        <taxon>Arachnida</taxon>
        <taxon>Araneae</taxon>
        <taxon>Araneomorphae</taxon>
        <taxon>Entelegynae</taxon>
        <taxon>Araneoidea</taxon>
        <taxon>Araneidae</taxon>
        <taxon>Caerostris</taxon>
    </lineage>
</organism>
<evidence type="ECO:0000256" key="1">
    <source>
        <dbReference type="SAM" id="Phobius"/>
    </source>
</evidence>
<gene>
    <name evidence="2" type="ORF">CEXT_759541</name>
</gene>
<proteinExistence type="predicted"/>
<comment type="caution">
    <text evidence="2">The sequence shown here is derived from an EMBL/GenBank/DDBJ whole genome shotgun (WGS) entry which is preliminary data.</text>
</comment>
<accession>A0AAV4MDH6</accession>
<keyword evidence="1" id="KW-0812">Transmembrane</keyword>
<reference evidence="2 3" key="1">
    <citation type="submission" date="2021-06" db="EMBL/GenBank/DDBJ databases">
        <title>Caerostris extrusa draft genome.</title>
        <authorList>
            <person name="Kono N."/>
            <person name="Arakawa K."/>
        </authorList>
    </citation>
    <scope>NUCLEOTIDE SEQUENCE [LARGE SCALE GENOMIC DNA]</scope>
</reference>
<protein>
    <submittedName>
        <fullName evidence="2">Uncharacterized protein</fullName>
    </submittedName>
</protein>